<dbReference type="Proteomes" id="UP000255326">
    <property type="component" value="Unassembled WGS sequence"/>
</dbReference>
<feature type="domain" description="YtkA-like" evidence="3">
    <location>
        <begin position="156"/>
        <end position="232"/>
    </location>
</feature>
<dbReference type="InterPro" id="IPR032693">
    <property type="entry name" value="YtkA-like_dom"/>
</dbReference>
<keyword evidence="2" id="KW-0732">Signal</keyword>
<evidence type="ECO:0000313" key="5">
    <source>
        <dbReference type="Proteomes" id="UP000255326"/>
    </source>
</evidence>
<protein>
    <submittedName>
        <fullName evidence="4">YtkA-like protein</fullName>
    </submittedName>
</protein>
<evidence type="ECO:0000313" key="4">
    <source>
        <dbReference type="EMBL" id="RDI45803.1"/>
    </source>
</evidence>
<dbReference type="Gene3D" id="2.60.40.10">
    <property type="entry name" value="Immunoglobulins"/>
    <property type="match status" value="2"/>
</dbReference>
<organism evidence="4 5">
    <name type="scientific">Falsibacillus pallidus</name>
    <dbReference type="NCBI Taxonomy" id="493781"/>
    <lineage>
        <taxon>Bacteria</taxon>
        <taxon>Bacillati</taxon>
        <taxon>Bacillota</taxon>
        <taxon>Bacilli</taxon>
        <taxon>Bacillales</taxon>
        <taxon>Bacillaceae</taxon>
        <taxon>Falsibacillus</taxon>
    </lineage>
</organism>
<proteinExistence type="predicted"/>
<dbReference type="AlphaFoldDB" id="A0A370GV52"/>
<keyword evidence="5" id="KW-1185">Reference proteome</keyword>
<feature type="domain" description="YtkA-like" evidence="3">
    <location>
        <begin position="34"/>
        <end position="115"/>
    </location>
</feature>
<comment type="caution">
    <text evidence="4">The sequence shown here is derived from an EMBL/GenBank/DDBJ whole genome shotgun (WGS) entry which is preliminary data.</text>
</comment>
<evidence type="ECO:0000256" key="1">
    <source>
        <dbReference type="SAM" id="MobiDB-lite"/>
    </source>
</evidence>
<gene>
    <name evidence="4" type="ORF">DFR59_102438</name>
</gene>
<dbReference type="PROSITE" id="PS51257">
    <property type="entry name" value="PROKAR_LIPOPROTEIN"/>
    <property type="match status" value="1"/>
</dbReference>
<name>A0A370GV52_9BACI</name>
<reference evidence="4 5" key="1">
    <citation type="submission" date="2018-07" db="EMBL/GenBank/DDBJ databases">
        <title>Genomic Encyclopedia of Type Strains, Phase IV (KMG-IV): sequencing the most valuable type-strain genomes for metagenomic binning, comparative biology and taxonomic classification.</title>
        <authorList>
            <person name="Goeker M."/>
        </authorList>
    </citation>
    <scope>NUCLEOTIDE SEQUENCE [LARGE SCALE GENOMIC DNA]</scope>
    <source>
        <strain evidence="4 5">DSM 25281</strain>
    </source>
</reference>
<evidence type="ECO:0000256" key="2">
    <source>
        <dbReference type="SAM" id="SignalP"/>
    </source>
</evidence>
<dbReference type="RefSeq" id="WP_114744614.1">
    <property type="nucleotide sequence ID" value="NZ_QQAY01000002.1"/>
</dbReference>
<sequence>MKKMIGILILAVSMIILGACGQNEKDEQNGGSVPQEVKVDIKVPEKVDKGQKVKLDAYVTQGKEAVKDADEVKYEVWMDGMKDDSQLIDAKNEKNGHYTAQYKFDMEGVYSVQVHVTARQMHTMPKTQVTVGTGEAAQTQEEEHHHDGEEGHEHAVDIHLMSPKVIEAGKSVKLMAHIMKGDEMLENAHVRFEIWKENSEKHEYVETKAEGPGQYTAEYTFKESGKYTVKIHVENDEGLHDHTEETVAVQ</sequence>
<dbReference type="OrthoDB" id="2679563at2"/>
<feature type="signal peptide" evidence="2">
    <location>
        <begin position="1"/>
        <end position="21"/>
    </location>
</feature>
<feature type="region of interest" description="Disordered" evidence="1">
    <location>
        <begin position="128"/>
        <end position="151"/>
    </location>
</feature>
<feature type="compositionally biased region" description="Basic and acidic residues" evidence="1">
    <location>
        <begin position="141"/>
        <end position="151"/>
    </location>
</feature>
<dbReference type="EMBL" id="QQAY01000002">
    <property type="protein sequence ID" value="RDI45803.1"/>
    <property type="molecule type" value="Genomic_DNA"/>
</dbReference>
<feature type="chain" id="PRO_5017042109" evidence="2">
    <location>
        <begin position="22"/>
        <end position="250"/>
    </location>
</feature>
<dbReference type="Pfam" id="PF13115">
    <property type="entry name" value="YtkA"/>
    <property type="match status" value="2"/>
</dbReference>
<evidence type="ECO:0000259" key="3">
    <source>
        <dbReference type="Pfam" id="PF13115"/>
    </source>
</evidence>
<accession>A0A370GV52</accession>
<dbReference type="InterPro" id="IPR013783">
    <property type="entry name" value="Ig-like_fold"/>
</dbReference>